<dbReference type="Pfam" id="PF00752">
    <property type="entry name" value="XPG_N"/>
    <property type="match status" value="1"/>
</dbReference>
<evidence type="ECO:0000256" key="2">
    <source>
        <dbReference type="ARBA" id="ARBA00022722"/>
    </source>
</evidence>
<dbReference type="InterPro" id="IPR029060">
    <property type="entry name" value="PIN-like_dom_sf"/>
</dbReference>
<gene>
    <name evidence="9" type="ORF">Hokovirus_2_215</name>
</gene>
<dbReference type="InterPro" id="IPR006086">
    <property type="entry name" value="XPG-I_dom"/>
</dbReference>
<keyword evidence="2" id="KW-0540">Nuclease</keyword>
<dbReference type="PRINTS" id="PR00853">
    <property type="entry name" value="XPGRADSUPER"/>
</dbReference>
<dbReference type="Gene3D" id="3.40.50.1010">
    <property type="entry name" value="5'-nuclease"/>
    <property type="match status" value="1"/>
</dbReference>
<protein>
    <submittedName>
        <fullName evidence="9">FLAP-like endonuclease XPG</fullName>
    </submittedName>
</protein>
<keyword evidence="5" id="KW-0378">Hydrolase</keyword>
<dbReference type="SMART" id="SM00484">
    <property type="entry name" value="XPGI"/>
    <property type="match status" value="1"/>
</dbReference>
<dbReference type="GO" id="GO:0008409">
    <property type="term" value="F:5'-3' exonuclease activity"/>
    <property type="evidence" value="ECO:0007669"/>
    <property type="project" value="TreeGrafter"/>
</dbReference>
<dbReference type="GO" id="GO:0017108">
    <property type="term" value="F:5'-flap endonuclease activity"/>
    <property type="evidence" value="ECO:0007669"/>
    <property type="project" value="TreeGrafter"/>
</dbReference>
<dbReference type="InterPro" id="IPR036279">
    <property type="entry name" value="5-3_exonuclease_C_sf"/>
</dbReference>
<evidence type="ECO:0000256" key="3">
    <source>
        <dbReference type="ARBA" id="ARBA00022723"/>
    </source>
</evidence>
<keyword evidence="3" id="KW-0479">Metal-binding</keyword>
<dbReference type="InterPro" id="IPR008918">
    <property type="entry name" value="HhH2"/>
</dbReference>
<evidence type="ECO:0000259" key="8">
    <source>
        <dbReference type="SMART" id="SM00485"/>
    </source>
</evidence>
<keyword evidence="6" id="KW-0460">Magnesium</keyword>
<feature type="domain" description="XPG N-terminal" evidence="8">
    <location>
        <begin position="1"/>
        <end position="104"/>
    </location>
</feature>
<evidence type="ECO:0000256" key="6">
    <source>
        <dbReference type="ARBA" id="ARBA00022842"/>
    </source>
</evidence>
<proteinExistence type="predicted"/>
<dbReference type="PANTHER" id="PTHR11081">
    <property type="entry name" value="FLAP ENDONUCLEASE FAMILY MEMBER"/>
    <property type="match status" value="1"/>
</dbReference>
<organism evidence="9">
    <name type="scientific">Hokovirus HKV1</name>
    <dbReference type="NCBI Taxonomy" id="1977638"/>
    <lineage>
        <taxon>Viruses</taxon>
        <taxon>Varidnaviria</taxon>
        <taxon>Bamfordvirae</taxon>
        <taxon>Nucleocytoviricota</taxon>
        <taxon>Megaviricetes</taxon>
        <taxon>Imitervirales</taxon>
        <taxon>Mimiviridae</taxon>
        <taxon>Klosneuvirinae</taxon>
        <taxon>Hokovirus</taxon>
    </lineage>
</organism>
<sequence length="321" mass="37548">MGIKNFYKFVEKYSTVKQCSINDFENKILLVDGNMMIYKNIMAIRKNGYDIMKNGKSVTHIHSMLNKLLNFRKYNITPIFVFDGKPPNIKNDELKKRDLIKTDMKNKYLNAKNDIEKKKYFYYNFDVSDKEIKESIQLIKIFGYKIINSDTEADITLAQLSKSLNKDIAGVITDDFDILIFGGKTILKNFSVCKKFLQIDLKIIKKDTKFNQNMLITLSLLLGSDYAPSIKGIGPVKGYELVSKYKNLDQLYNNNIIDEKNYYLLKKGYNFFKNNNLKPKNNHIEQKKIKKQIIVKNITTFLKKYNYSQDKIDDICNNIVK</sequence>
<dbReference type="GO" id="GO:0003677">
    <property type="term" value="F:DNA binding"/>
    <property type="evidence" value="ECO:0007669"/>
    <property type="project" value="InterPro"/>
</dbReference>
<dbReference type="SMART" id="SM00485">
    <property type="entry name" value="XPGN"/>
    <property type="match status" value="1"/>
</dbReference>
<keyword evidence="4 9" id="KW-0255">Endonuclease</keyword>
<dbReference type="Gene3D" id="1.10.150.20">
    <property type="entry name" value="5' to 3' exonuclease, C-terminal subdomain"/>
    <property type="match status" value="1"/>
</dbReference>
<evidence type="ECO:0000256" key="4">
    <source>
        <dbReference type="ARBA" id="ARBA00022759"/>
    </source>
</evidence>
<dbReference type="SUPFAM" id="SSF88723">
    <property type="entry name" value="PIN domain-like"/>
    <property type="match status" value="1"/>
</dbReference>
<evidence type="ECO:0000313" key="9">
    <source>
        <dbReference type="EMBL" id="ARF10688.1"/>
    </source>
</evidence>
<dbReference type="EMBL" id="KY684104">
    <property type="protein sequence ID" value="ARF10688.1"/>
    <property type="molecule type" value="Genomic_DNA"/>
</dbReference>
<evidence type="ECO:0000259" key="7">
    <source>
        <dbReference type="SMART" id="SM00484"/>
    </source>
</evidence>
<dbReference type="Pfam" id="PF00867">
    <property type="entry name" value="XPG_I"/>
    <property type="match status" value="1"/>
</dbReference>
<comment type="cofactor">
    <cofactor evidence="1">
        <name>Mg(2+)</name>
        <dbReference type="ChEBI" id="CHEBI:18420"/>
    </cofactor>
</comment>
<dbReference type="InterPro" id="IPR006084">
    <property type="entry name" value="XPG/Rad2"/>
</dbReference>
<dbReference type="SMART" id="SM00279">
    <property type="entry name" value="HhH2"/>
    <property type="match status" value="1"/>
</dbReference>
<name>A0A1V0SGD3_9VIRU</name>
<dbReference type="InterPro" id="IPR006085">
    <property type="entry name" value="XPG_DNA_repair_N"/>
</dbReference>
<evidence type="ECO:0000256" key="1">
    <source>
        <dbReference type="ARBA" id="ARBA00001946"/>
    </source>
</evidence>
<dbReference type="PANTHER" id="PTHR11081:SF9">
    <property type="entry name" value="FLAP ENDONUCLEASE 1"/>
    <property type="match status" value="1"/>
</dbReference>
<dbReference type="SUPFAM" id="SSF47807">
    <property type="entry name" value="5' to 3' exonuclease, C-terminal subdomain"/>
    <property type="match status" value="1"/>
</dbReference>
<evidence type="ECO:0000256" key="5">
    <source>
        <dbReference type="ARBA" id="ARBA00022801"/>
    </source>
</evidence>
<dbReference type="GO" id="GO:0046872">
    <property type="term" value="F:metal ion binding"/>
    <property type="evidence" value="ECO:0007669"/>
    <property type="project" value="UniProtKB-KW"/>
</dbReference>
<feature type="domain" description="XPG-I" evidence="7">
    <location>
        <begin position="140"/>
        <end position="210"/>
    </location>
</feature>
<accession>A0A1V0SGD3</accession>
<dbReference type="CDD" id="cd09897">
    <property type="entry name" value="H3TH_FEN1-XPG-like"/>
    <property type="match status" value="1"/>
</dbReference>
<reference evidence="9" key="1">
    <citation type="journal article" date="2017" name="Science">
        <title>Giant viruses with an expanded complement of translation system components.</title>
        <authorList>
            <person name="Schulz F."/>
            <person name="Yutin N."/>
            <person name="Ivanova N.N."/>
            <person name="Ortega D.R."/>
            <person name="Lee T.K."/>
            <person name="Vierheilig J."/>
            <person name="Daims H."/>
            <person name="Horn M."/>
            <person name="Wagner M."/>
            <person name="Jensen G.J."/>
            <person name="Kyrpides N.C."/>
            <person name="Koonin E.V."/>
            <person name="Woyke T."/>
        </authorList>
    </citation>
    <scope>NUCLEOTIDE SEQUENCE</scope>
    <source>
        <strain evidence="9">HKV1</strain>
    </source>
</reference>